<dbReference type="InterPro" id="IPR028098">
    <property type="entry name" value="Glyco_trans_4-like_N"/>
</dbReference>
<organism evidence="4 5">
    <name type="scientific">Halomonas ventosae</name>
    <dbReference type="NCBI Taxonomy" id="229007"/>
    <lineage>
        <taxon>Bacteria</taxon>
        <taxon>Pseudomonadati</taxon>
        <taxon>Pseudomonadota</taxon>
        <taxon>Gammaproteobacteria</taxon>
        <taxon>Oceanospirillales</taxon>
        <taxon>Halomonadaceae</taxon>
        <taxon>Halomonas</taxon>
    </lineage>
</organism>
<gene>
    <name evidence="4" type="ORF">BCL64_10472</name>
</gene>
<dbReference type="Gene3D" id="3.40.50.2000">
    <property type="entry name" value="Glycogen Phosphorylase B"/>
    <property type="match status" value="2"/>
</dbReference>
<sequence>MPEDAMPRGEMPALTLIVAGDPDQCTGGYVYDARMAAELRRQGWRVEVVGLEGRFPLADRRARHSLATTLGRLPDDAWVVIDGLAMGGLPEEVERHAARLRIVALVHHPLAEETGLDLAEQRTFRESEARALAAARRVIVTSAHTARAMPGYGVPGERVRVAEPGVEPAPLAAGALDDRAATPPWRLLCVATLTPRKGHDGLLEALAGLQDRDWTLEVIGSHSRDPAHAARLLETARRHGLTSRLVWAGERDADALAAAYHRADLFVLPSLYEGYGMVVTEALSRGLPVITTTGGALADTLPPEAGIAVPPGDARALREALRRWMDDPGVRCRLHRGAIRARQGLADWQAAGRHFMAALEALPEAPIGALAASERRLSS</sequence>
<dbReference type="AlphaFoldDB" id="A0A2T0VPA8"/>
<dbReference type="CDD" id="cd03801">
    <property type="entry name" value="GT4_PimA-like"/>
    <property type="match status" value="1"/>
</dbReference>
<comment type="caution">
    <text evidence="4">The sequence shown here is derived from an EMBL/GenBank/DDBJ whole genome shotgun (WGS) entry which is preliminary data.</text>
</comment>
<dbReference type="SUPFAM" id="SSF53756">
    <property type="entry name" value="UDP-Glycosyltransferase/glycogen phosphorylase"/>
    <property type="match status" value="1"/>
</dbReference>
<feature type="domain" description="Glycosyltransferase subfamily 4-like N-terminal" evidence="3">
    <location>
        <begin position="97"/>
        <end position="168"/>
    </location>
</feature>
<dbReference type="Pfam" id="PF13439">
    <property type="entry name" value="Glyco_transf_4"/>
    <property type="match status" value="1"/>
</dbReference>
<proteinExistence type="predicted"/>
<accession>A0A2T0VPA8</accession>
<evidence type="ECO:0000313" key="5">
    <source>
        <dbReference type="Proteomes" id="UP000239896"/>
    </source>
</evidence>
<dbReference type="GO" id="GO:0009103">
    <property type="term" value="P:lipopolysaccharide biosynthetic process"/>
    <property type="evidence" value="ECO:0007669"/>
    <property type="project" value="TreeGrafter"/>
</dbReference>
<keyword evidence="1 4" id="KW-0808">Transferase</keyword>
<feature type="domain" description="Glycosyl transferase family 1" evidence="2">
    <location>
        <begin position="183"/>
        <end position="336"/>
    </location>
</feature>
<dbReference type="PANTHER" id="PTHR46401">
    <property type="entry name" value="GLYCOSYLTRANSFERASE WBBK-RELATED"/>
    <property type="match status" value="1"/>
</dbReference>
<reference evidence="4 5" key="1">
    <citation type="submission" date="2018-03" db="EMBL/GenBank/DDBJ databases">
        <title>Comparative analysis of microorganisms from saline springs in Andes Mountain Range, Colombia.</title>
        <authorList>
            <person name="Rubin E."/>
        </authorList>
    </citation>
    <scope>NUCLEOTIDE SEQUENCE [LARGE SCALE GENOMIC DNA]</scope>
    <source>
        <strain evidence="4 5">USBA 854</strain>
    </source>
</reference>
<dbReference type="EMBL" id="PVTM01000004">
    <property type="protein sequence ID" value="PRY72253.1"/>
    <property type="molecule type" value="Genomic_DNA"/>
</dbReference>
<evidence type="ECO:0000259" key="3">
    <source>
        <dbReference type="Pfam" id="PF13439"/>
    </source>
</evidence>
<dbReference type="GO" id="GO:0016757">
    <property type="term" value="F:glycosyltransferase activity"/>
    <property type="evidence" value="ECO:0007669"/>
    <property type="project" value="InterPro"/>
</dbReference>
<evidence type="ECO:0000313" key="4">
    <source>
        <dbReference type="EMBL" id="PRY72253.1"/>
    </source>
</evidence>
<dbReference type="Proteomes" id="UP000239896">
    <property type="component" value="Unassembled WGS sequence"/>
</dbReference>
<dbReference type="InterPro" id="IPR001296">
    <property type="entry name" value="Glyco_trans_1"/>
</dbReference>
<dbReference type="Pfam" id="PF00534">
    <property type="entry name" value="Glycos_transf_1"/>
    <property type="match status" value="1"/>
</dbReference>
<dbReference type="RefSeq" id="WP_258176234.1">
    <property type="nucleotide sequence ID" value="NZ_PVTM01000004.1"/>
</dbReference>
<protein>
    <submittedName>
        <fullName evidence="4">Glycosyl transferase family 4</fullName>
    </submittedName>
</protein>
<keyword evidence="5" id="KW-1185">Reference proteome</keyword>
<name>A0A2T0VPA8_9GAMM</name>
<evidence type="ECO:0000256" key="1">
    <source>
        <dbReference type="ARBA" id="ARBA00022679"/>
    </source>
</evidence>
<evidence type="ECO:0000259" key="2">
    <source>
        <dbReference type="Pfam" id="PF00534"/>
    </source>
</evidence>
<dbReference type="PANTHER" id="PTHR46401:SF2">
    <property type="entry name" value="GLYCOSYLTRANSFERASE WBBK-RELATED"/>
    <property type="match status" value="1"/>
</dbReference>